<evidence type="ECO:0000313" key="1">
    <source>
        <dbReference type="EMBL" id="PHD57430.1"/>
    </source>
</evidence>
<organism evidence="1 2">
    <name type="scientific">Bacillus wiedmannii</name>
    <dbReference type="NCBI Taxonomy" id="1890302"/>
    <lineage>
        <taxon>Bacteria</taxon>
        <taxon>Bacillati</taxon>
        <taxon>Bacillota</taxon>
        <taxon>Bacilli</taxon>
        <taxon>Bacillales</taxon>
        <taxon>Bacillaceae</taxon>
        <taxon>Bacillus</taxon>
        <taxon>Bacillus cereus group</taxon>
    </lineage>
</organism>
<proteinExistence type="predicted"/>
<evidence type="ECO:0000313" key="2">
    <source>
        <dbReference type="Proteomes" id="UP000223364"/>
    </source>
</evidence>
<accession>A0A2C4PYT2</accession>
<dbReference type="RefSeq" id="WP_060487550.1">
    <property type="nucleotide sequence ID" value="NZ_LJXA01000020.1"/>
</dbReference>
<dbReference type="Proteomes" id="UP000223364">
    <property type="component" value="Unassembled WGS sequence"/>
</dbReference>
<dbReference type="AlphaFoldDB" id="A0A2C4PYT2"/>
<dbReference type="EMBL" id="NUSP01000026">
    <property type="protein sequence ID" value="PHD57430.1"/>
    <property type="molecule type" value="Genomic_DNA"/>
</dbReference>
<reference evidence="1 2" key="1">
    <citation type="submission" date="2017-09" db="EMBL/GenBank/DDBJ databases">
        <title>Large-scale bioinformatics analysis of Bacillus genomes uncovers conserved roles of natural products in bacterial physiology.</title>
        <authorList>
            <consortium name="Agbiome Team Llc"/>
            <person name="Bleich R.M."/>
            <person name="Grubbs K.J."/>
            <person name="Santa Maria K.C."/>
            <person name="Allen S.E."/>
            <person name="Farag S."/>
            <person name="Shank E.A."/>
            <person name="Bowers A."/>
        </authorList>
    </citation>
    <scope>NUCLEOTIDE SEQUENCE [LARGE SCALE GENOMIC DNA]</scope>
    <source>
        <strain evidence="1 2">AFS044295</strain>
    </source>
</reference>
<protein>
    <submittedName>
        <fullName evidence="1">Uncharacterized protein</fullName>
    </submittedName>
</protein>
<name>A0A2C4PYT2_9BACI</name>
<sequence length="87" mass="9815">MQLNKLEKAVALSIVFNSIDNKELIGRVSEEKISGVVELFEGLKECTTPDKEKETHINVINKLIDSLLEENQSVESNERIQDQTTEA</sequence>
<comment type="caution">
    <text evidence="1">The sequence shown here is derived from an EMBL/GenBank/DDBJ whole genome shotgun (WGS) entry which is preliminary data.</text>
</comment>
<gene>
    <name evidence="1" type="ORF">COF57_23385</name>
</gene>